<accession>A0AAD8ETG5</accession>
<feature type="non-terminal residue" evidence="2">
    <location>
        <position position="153"/>
    </location>
</feature>
<reference evidence="2" key="1">
    <citation type="journal article" date="2023" name="IScience">
        <title>Live-bearing cockroach genome reveals convergent evolutionary mechanisms linked to viviparity in insects and beyond.</title>
        <authorList>
            <person name="Fouks B."/>
            <person name="Harrison M.C."/>
            <person name="Mikhailova A.A."/>
            <person name="Marchal E."/>
            <person name="English S."/>
            <person name="Carruthers M."/>
            <person name="Jennings E.C."/>
            <person name="Chiamaka E.L."/>
            <person name="Frigard R.A."/>
            <person name="Pippel M."/>
            <person name="Attardo G.M."/>
            <person name="Benoit J.B."/>
            <person name="Bornberg-Bauer E."/>
            <person name="Tobe S.S."/>
        </authorList>
    </citation>
    <scope>NUCLEOTIDE SEQUENCE</scope>
    <source>
        <strain evidence="2">Stay&amp;Tobe</strain>
    </source>
</reference>
<reference evidence="2" key="2">
    <citation type="submission" date="2023-05" db="EMBL/GenBank/DDBJ databases">
        <authorList>
            <person name="Fouks B."/>
        </authorList>
    </citation>
    <scope>NUCLEOTIDE SEQUENCE</scope>
    <source>
        <strain evidence="2">Stay&amp;Tobe</strain>
        <tissue evidence="2">Testes</tissue>
    </source>
</reference>
<feature type="non-terminal residue" evidence="2">
    <location>
        <position position="1"/>
    </location>
</feature>
<dbReference type="EMBL" id="JASPKZ010000005">
    <property type="protein sequence ID" value="KAJ9601676.1"/>
    <property type="molecule type" value="Genomic_DNA"/>
</dbReference>
<dbReference type="Proteomes" id="UP001233999">
    <property type="component" value="Unassembled WGS sequence"/>
</dbReference>
<protein>
    <submittedName>
        <fullName evidence="2">Uncharacterized protein</fullName>
    </submittedName>
</protein>
<evidence type="ECO:0000313" key="3">
    <source>
        <dbReference type="Proteomes" id="UP001233999"/>
    </source>
</evidence>
<evidence type="ECO:0000256" key="1">
    <source>
        <dbReference type="SAM" id="MobiDB-lite"/>
    </source>
</evidence>
<name>A0AAD8ETG5_DIPPU</name>
<keyword evidence="3" id="KW-1185">Reference proteome</keyword>
<feature type="region of interest" description="Disordered" evidence="1">
    <location>
        <begin position="8"/>
        <end position="34"/>
    </location>
</feature>
<organism evidence="2 3">
    <name type="scientific">Diploptera punctata</name>
    <name type="common">Pacific beetle cockroach</name>
    <dbReference type="NCBI Taxonomy" id="6984"/>
    <lineage>
        <taxon>Eukaryota</taxon>
        <taxon>Metazoa</taxon>
        <taxon>Ecdysozoa</taxon>
        <taxon>Arthropoda</taxon>
        <taxon>Hexapoda</taxon>
        <taxon>Insecta</taxon>
        <taxon>Pterygota</taxon>
        <taxon>Neoptera</taxon>
        <taxon>Polyneoptera</taxon>
        <taxon>Dictyoptera</taxon>
        <taxon>Blattodea</taxon>
        <taxon>Blaberoidea</taxon>
        <taxon>Blaberidae</taxon>
        <taxon>Diplopterinae</taxon>
        <taxon>Diploptera</taxon>
    </lineage>
</organism>
<evidence type="ECO:0000313" key="2">
    <source>
        <dbReference type="EMBL" id="KAJ9601676.1"/>
    </source>
</evidence>
<sequence>PAPSVFFLPGTEAGPATSGRRTTGRNSRRNQQPNGFSCVNGEACRSRCHPIGQEPYRSGNEYLSEQNCKISVKYEGFSHDFKKLPSFLNIKKYKINENCYARFLFLNSNMISGFLHHARFYKTMNVSFKESVSCGFPHRKSYSREMYPQRFRE</sequence>
<dbReference type="AlphaFoldDB" id="A0AAD8ETG5"/>
<gene>
    <name evidence="2" type="ORF">L9F63_000147</name>
</gene>
<comment type="caution">
    <text evidence="2">The sequence shown here is derived from an EMBL/GenBank/DDBJ whole genome shotgun (WGS) entry which is preliminary data.</text>
</comment>
<proteinExistence type="predicted"/>